<dbReference type="GO" id="GO:0080120">
    <property type="term" value="P:CAAX-box protein maturation"/>
    <property type="evidence" value="ECO:0007669"/>
    <property type="project" value="UniProtKB-ARBA"/>
</dbReference>
<dbReference type="InterPro" id="IPR042150">
    <property type="entry name" value="MmRce1-like"/>
</dbReference>
<keyword evidence="1" id="KW-0812">Transmembrane</keyword>
<feature type="transmembrane region" description="Helical" evidence="1">
    <location>
        <begin position="97"/>
        <end position="117"/>
    </location>
</feature>
<keyword evidence="1" id="KW-1133">Transmembrane helix</keyword>
<dbReference type="Proteomes" id="UP000233491">
    <property type="component" value="Unassembled WGS sequence"/>
</dbReference>
<dbReference type="RefSeq" id="WP_101288435.1">
    <property type="nucleotide sequence ID" value="NZ_FOUQ01000003.1"/>
</dbReference>
<evidence type="ECO:0000313" key="4">
    <source>
        <dbReference type="Proteomes" id="UP000233491"/>
    </source>
</evidence>
<comment type="caution">
    <text evidence="3">The sequence shown here is derived from an EMBL/GenBank/DDBJ whole genome shotgun (WGS) entry which is preliminary data.</text>
</comment>
<feature type="transmembrane region" description="Helical" evidence="1">
    <location>
        <begin position="53"/>
        <end position="77"/>
    </location>
</feature>
<organism evidence="3 4">
    <name type="scientific">Pleomorphomonas diazotrophica</name>
    <dbReference type="NCBI Taxonomy" id="1166257"/>
    <lineage>
        <taxon>Bacteria</taxon>
        <taxon>Pseudomonadati</taxon>
        <taxon>Pseudomonadota</taxon>
        <taxon>Alphaproteobacteria</taxon>
        <taxon>Hyphomicrobiales</taxon>
        <taxon>Pleomorphomonadaceae</taxon>
        <taxon>Pleomorphomonas</taxon>
    </lineage>
</organism>
<evidence type="ECO:0000313" key="3">
    <source>
        <dbReference type="EMBL" id="PKR89923.1"/>
    </source>
</evidence>
<dbReference type="EMBL" id="PJNW01000003">
    <property type="protein sequence ID" value="PKR89923.1"/>
    <property type="molecule type" value="Genomic_DNA"/>
</dbReference>
<proteinExistence type="predicted"/>
<dbReference type="AlphaFoldDB" id="A0A1I4S5W2"/>
<accession>A0A1I4S5W2</accession>
<feature type="transmembrane region" description="Helical" evidence="1">
    <location>
        <begin position="149"/>
        <end position="169"/>
    </location>
</feature>
<dbReference type="GO" id="GO:0004175">
    <property type="term" value="F:endopeptidase activity"/>
    <property type="evidence" value="ECO:0007669"/>
    <property type="project" value="UniProtKB-ARBA"/>
</dbReference>
<feature type="transmembrane region" description="Helical" evidence="1">
    <location>
        <begin position="190"/>
        <end position="208"/>
    </location>
</feature>
<feature type="domain" description="CAAX prenyl protease 2/Lysostaphin resistance protein A-like" evidence="2">
    <location>
        <begin position="158"/>
        <end position="260"/>
    </location>
</feature>
<protein>
    <recommendedName>
        <fullName evidence="2">CAAX prenyl protease 2/Lysostaphin resistance protein A-like domain-containing protein</fullName>
    </recommendedName>
</protein>
<sequence>MAQMNDSPPRDEVPASSHRWQALIFLAITFSFSWLVALVTWRAGLLTPAAPGTFTAAAMFLFMCGPAVGAVICAAAFDKGRARLSLGLRWPFNRWLLAAWLVPALLVATSLAISLALSSRGFQPPVAALEAAIRAAGEDPAKVGLPLEVLATLQIGMSLLLAPIINWPLSLSEELGWRGWLWSRWRPLGFWRCSVMIGLAWGIWHAPLVVLGHNYPTLPLAGPLLMILWCMLISPVLHLIRDCGGSVWHAALFHGTINALGSLSIMLLADPSMPWRGIFGIGGGIVLVASVLGTWLVRNDGTAARL</sequence>
<evidence type="ECO:0000256" key="1">
    <source>
        <dbReference type="SAM" id="Phobius"/>
    </source>
</evidence>
<evidence type="ECO:0000259" key="2">
    <source>
        <dbReference type="Pfam" id="PF02517"/>
    </source>
</evidence>
<gene>
    <name evidence="3" type="ORF">CXZ10_07015</name>
</gene>
<reference evidence="3 4" key="1">
    <citation type="submission" date="2017-12" db="EMBL/GenBank/DDBJ databases">
        <title>Anaerobic carbon monoxide metabolism by Pleomorphomonas carboxyditropha sp. nov., a new mesophilic hydrogenogenic carboxidotroph.</title>
        <authorList>
            <person name="Esquivel-Elizondo S."/>
            <person name="Krajmalnik-Brown R."/>
        </authorList>
    </citation>
    <scope>NUCLEOTIDE SEQUENCE [LARGE SCALE GENOMIC DNA]</scope>
    <source>
        <strain evidence="3 4">R5-392</strain>
    </source>
</reference>
<dbReference type="Pfam" id="PF02517">
    <property type="entry name" value="Rce1-like"/>
    <property type="match status" value="1"/>
</dbReference>
<feature type="transmembrane region" description="Helical" evidence="1">
    <location>
        <begin position="275"/>
        <end position="297"/>
    </location>
</feature>
<feature type="transmembrane region" description="Helical" evidence="1">
    <location>
        <begin position="20"/>
        <end position="41"/>
    </location>
</feature>
<dbReference type="PANTHER" id="PTHR35797:SF1">
    <property type="entry name" value="PROTEASE"/>
    <property type="match status" value="1"/>
</dbReference>
<name>A0A1I4S5W2_9HYPH</name>
<keyword evidence="4" id="KW-1185">Reference proteome</keyword>
<dbReference type="OrthoDB" id="3693644at2"/>
<feature type="transmembrane region" description="Helical" evidence="1">
    <location>
        <begin position="220"/>
        <end position="240"/>
    </location>
</feature>
<dbReference type="InterPro" id="IPR003675">
    <property type="entry name" value="Rce1/LyrA-like_dom"/>
</dbReference>
<feature type="transmembrane region" description="Helical" evidence="1">
    <location>
        <begin position="247"/>
        <end position="269"/>
    </location>
</feature>
<dbReference type="PANTHER" id="PTHR35797">
    <property type="entry name" value="PROTEASE-RELATED"/>
    <property type="match status" value="1"/>
</dbReference>
<keyword evidence="1" id="KW-0472">Membrane</keyword>